<accession>A2XHX7</accession>
<evidence type="ECO:0000256" key="1">
    <source>
        <dbReference type="SAM" id="MobiDB-lite"/>
    </source>
</evidence>
<gene>
    <name evidence="3" type="ORF">OsI_12023</name>
</gene>
<dbReference type="SUPFAM" id="SSF55008">
    <property type="entry name" value="HMA, heavy metal-associated domain"/>
    <property type="match status" value="1"/>
</dbReference>
<dbReference type="GO" id="GO:0046872">
    <property type="term" value="F:metal ion binding"/>
    <property type="evidence" value="ECO:0007669"/>
    <property type="project" value="InterPro"/>
</dbReference>
<dbReference type="GO" id="GO:1900150">
    <property type="term" value="P:regulation of defense response to fungus"/>
    <property type="evidence" value="ECO:0007669"/>
    <property type="project" value="InterPro"/>
</dbReference>
<feature type="compositionally biased region" description="Gly residues" evidence="1">
    <location>
        <begin position="102"/>
        <end position="115"/>
    </location>
</feature>
<dbReference type="Gramene" id="BGIOSGA012858-TA">
    <property type="protein sequence ID" value="BGIOSGA012858-PA"/>
    <property type="gene ID" value="BGIOSGA012858"/>
</dbReference>
<dbReference type="PANTHER" id="PTHR47488:SF4">
    <property type="entry name" value="OS03G0412300 PROTEIN"/>
    <property type="match status" value="1"/>
</dbReference>
<reference evidence="3 4" key="1">
    <citation type="journal article" date="2005" name="PLoS Biol.">
        <title>The genomes of Oryza sativa: a history of duplications.</title>
        <authorList>
            <person name="Yu J."/>
            <person name="Wang J."/>
            <person name="Lin W."/>
            <person name="Li S."/>
            <person name="Li H."/>
            <person name="Zhou J."/>
            <person name="Ni P."/>
            <person name="Dong W."/>
            <person name="Hu S."/>
            <person name="Zeng C."/>
            <person name="Zhang J."/>
            <person name="Zhang Y."/>
            <person name="Li R."/>
            <person name="Xu Z."/>
            <person name="Li S."/>
            <person name="Li X."/>
            <person name="Zheng H."/>
            <person name="Cong L."/>
            <person name="Lin L."/>
            <person name="Yin J."/>
            <person name="Geng J."/>
            <person name="Li G."/>
            <person name="Shi J."/>
            <person name="Liu J."/>
            <person name="Lv H."/>
            <person name="Li J."/>
            <person name="Wang J."/>
            <person name="Deng Y."/>
            <person name="Ran L."/>
            <person name="Shi X."/>
            <person name="Wang X."/>
            <person name="Wu Q."/>
            <person name="Li C."/>
            <person name="Ren X."/>
            <person name="Wang J."/>
            <person name="Wang X."/>
            <person name="Li D."/>
            <person name="Liu D."/>
            <person name="Zhang X."/>
            <person name="Ji Z."/>
            <person name="Zhao W."/>
            <person name="Sun Y."/>
            <person name="Zhang Z."/>
            <person name="Bao J."/>
            <person name="Han Y."/>
            <person name="Dong L."/>
            <person name="Ji J."/>
            <person name="Chen P."/>
            <person name="Wu S."/>
            <person name="Liu J."/>
            <person name="Xiao Y."/>
            <person name="Bu D."/>
            <person name="Tan J."/>
            <person name="Yang L."/>
            <person name="Ye C."/>
            <person name="Zhang J."/>
            <person name="Xu J."/>
            <person name="Zhou Y."/>
            <person name="Yu Y."/>
            <person name="Zhang B."/>
            <person name="Zhuang S."/>
            <person name="Wei H."/>
            <person name="Liu B."/>
            <person name="Lei M."/>
            <person name="Yu H."/>
            <person name="Li Y."/>
            <person name="Xu H."/>
            <person name="Wei S."/>
            <person name="He X."/>
            <person name="Fang L."/>
            <person name="Zhang Z."/>
            <person name="Zhang Y."/>
            <person name="Huang X."/>
            <person name="Su Z."/>
            <person name="Tong W."/>
            <person name="Li J."/>
            <person name="Tong Z."/>
            <person name="Li S."/>
            <person name="Ye J."/>
            <person name="Wang L."/>
            <person name="Fang L."/>
            <person name="Lei T."/>
            <person name="Chen C."/>
            <person name="Chen H."/>
            <person name="Xu Z."/>
            <person name="Li H."/>
            <person name="Huang H."/>
            <person name="Zhang F."/>
            <person name="Xu H."/>
            <person name="Li N."/>
            <person name="Zhao C."/>
            <person name="Li S."/>
            <person name="Dong L."/>
            <person name="Huang Y."/>
            <person name="Li L."/>
            <person name="Xi Y."/>
            <person name="Qi Q."/>
            <person name="Li W."/>
            <person name="Zhang B."/>
            <person name="Hu W."/>
            <person name="Zhang Y."/>
            <person name="Tian X."/>
            <person name="Jiao Y."/>
            <person name="Liang X."/>
            <person name="Jin J."/>
            <person name="Gao L."/>
            <person name="Zheng W."/>
            <person name="Hao B."/>
            <person name="Liu S."/>
            <person name="Wang W."/>
            <person name="Yuan L."/>
            <person name="Cao M."/>
            <person name="McDermott J."/>
            <person name="Samudrala R."/>
            <person name="Wang J."/>
            <person name="Wong G.K."/>
            <person name="Yang H."/>
        </authorList>
    </citation>
    <scope>NUCLEOTIDE SEQUENCE [LARGE SCALE GENOMIC DNA]</scope>
    <source>
        <strain evidence="4">cv. 93-11</strain>
    </source>
</reference>
<dbReference type="InterPro" id="IPR044169">
    <property type="entry name" value="PI21"/>
</dbReference>
<dbReference type="PANTHER" id="PTHR47488">
    <property type="entry name" value="HEAVY METAL TRANSPORT/DETOXIFICATION SUPERFAMILY PROTEIN"/>
    <property type="match status" value="1"/>
</dbReference>
<dbReference type="HOGENOM" id="CLU_056258_0_0_1"/>
<dbReference type="EMBL" id="CM000128">
    <property type="protein sequence ID" value="EAY90437.1"/>
    <property type="molecule type" value="Genomic_DNA"/>
</dbReference>
<name>A2XHX7_ORYSI</name>
<proteinExistence type="predicted"/>
<sequence length="269" mass="27720">MAGKMSTIVMMVDLECDRCYRKIRRVLCKLQDKASIKAISYDEKNNTVTVAGPFDADEVSDRLCSSAGKVITDIRVVGGAKPMPGGGGGGAKAHANKPAGKDGSGGGGGGGGGGKPEMIKKHVKFEMADDMDDGRHHHHHDNRKPKVVTTTNHAAGALARIEGRRAEAPSIAIAAAIAPAPIPITVQATATPSIWPAPAPSAPAPLELGHSAPTYGAGWAPPPAVGYYGGGGGPMYYGQPPPPPAYGYGGRSPYQPPYYDEEPAGCSVM</sequence>
<dbReference type="PROSITE" id="PS50846">
    <property type="entry name" value="HMA_2"/>
    <property type="match status" value="1"/>
</dbReference>
<organism evidence="3 4">
    <name type="scientific">Oryza sativa subsp. indica</name>
    <name type="common">Rice</name>
    <dbReference type="NCBI Taxonomy" id="39946"/>
    <lineage>
        <taxon>Eukaryota</taxon>
        <taxon>Viridiplantae</taxon>
        <taxon>Streptophyta</taxon>
        <taxon>Embryophyta</taxon>
        <taxon>Tracheophyta</taxon>
        <taxon>Spermatophyta</taxon>
        <taxon>Magnoliopsida</taxon>
        <taxon>Liliopsida</taxon>
        <taxon>Poales</taxon>
        <taxon>Poaceae</taxon>
        <taxon>BOP clade</taxon>
        <taxon>Oryzoideae</taxon>
        <taxon>Oryzeae</taxon>
        <taxon>Oryzinae</taxon>
        <taxon>Oryza</taxon>
        <taxon>Oryza sativa</taxon>
    </lineage>
</organism>
<evidence type="ECO:0000259" key="2">
    <source>
        <dbReference type="PROSITE" id="PS50846"/>
    </source>
</evidence>
<protein>
    <recommendedName>
        <fullName evidence="2">HMA domain-containing protein</fullName>
    </recommendedName>
</protein>
<feature type="region of interest" description="Disordered" evidence="1">
    <location>
        <begin position="82"/>
        <end position="118"/>
    </location>
</feature>
<dbReference type="InterPro" id="IPR036163">
    <property type="entry name" value="HMA_dom_sf"/>
</dbReference>
<feature type="region of interest" description="Disordered" evidence="1">
    <location>
        <begin position="131"/>
        <end position="151"/>
    </location>
</feature>
<dbReference type="STRING" id="39946.A2XHX7"/>
<feature type="compositionally biased region" description="Basic residues" evidence="1">
    <location>
        <begin position="136"/>
        <end position="146"/>
    </location>
</feature>
<evidence type="ECO:0000313" key="4">
    <source>
        <dbReference type="Proteomes" id="UP000007015"/>
    </source>
</evidence>
<dbReference type="Proteomes" id="UP000007015">
    <property type="component" value="Chromosome 3"/>
</dbReference>
<dbReference type="Gene3D" id="3.30.70.100">
    <property type="match status" value="1"/>
</dbReference>
<evidence type="ECO:0000313" key="3">
    <source>
        <dbReference type="EMBL" id="EAY90437.1"/>
    </source>
</evidence>
<keyword evidence="4" id="KW-1185">Reference proteome</keyword>
<feature type="domain" description="HMA" evidence="2">
    <location>
        <begin position="5"/>
        <end position="75"/>
    </location>
</feature>
<dbReference type="AlphaFoldDB" id="A2XHX7"/>
<dbReference type="InterPro" id="IPR006121">
    <property type="entry name" value="HMA_dom"/>
</dbReference>
<dbReference type="OMA" id="YGAGWAP"/>